<evidence type="ECO:0000313" key="10">
    <source>
        <dbReference type="EMBL" id="KAK9524949.1"/>
    </source>
</evidence>
<feature type="domain" description="B30.2/SPRY" evidence="9">
    <location>
        <begin position="343"/>
        <end position="541"/>
    </location>
</feature>
<evidence type="ECO:0000256" key="3">
    <source>
        <dbReference type="ARBA" id="ARBA00022771"/>
    </source>
</evidence>
<dbReference type="GO" id="GO:0045087">
    <property type="term" value="P:innate immune response"/>
    <property type="evidence" value="ECO:0007669"/>
    <property type="project" value="UniProtKB-KW"/>
</dbReference>
<dbReference type="GO" id="GO:0005737">
    <property type="term" value="C:cytoplasm"/>
    <property type="evidence" value="ECO:0007669"/>
    <property type="project" value="UniProtKB-ARBA"/>
</dbReference>
<accession>A0AAW1EUF7</accession>
<keyword evidence="2" id="KW-0479">Metal-binding</keyword>
<evidence type="ECO:0000256" key="6">
    <source>
        <dbReference type="PROSITE-ProRule" id="PRU00175"/>
    </source>
</evidence>
<dbReference type="SUPFAM" id="SSF57850">
    <property type="entry name" value="RING/U-box"/>
    <property type="match status" value="1"/>
</dbReference>
<keyword evidence="7" id="KW-0175">Coiled coil</keyword>
<dbReference type="InterPro" id="IPR006574">
    <property type="entry name" value="PRY"/>
</dbReference>
<dbReference type="Proteomes" id="UP001488805">
    <property type="component" value="Unassembled WGS sequence"/>
</dbReference>
<dbReference type="InterPro" id="IPR051051">
    <property type="entry name" value="E3_ubiq-ligase_TRIM/RNF"/>
</dbReference>
<dbReference type="InterPro" id="IPR003877">
    <property type="entry name" value="SPRY_dom"/>
</dbReference>
<keyword evidence="1" id="KW-0399">Innate immunity</keyword>
<dbReference type="SMART" id="SM00449">
    <property type="entry name" value="SPRY"/>
    <property type="match status" value="1"/>
</dbReference>
<proteinExistence type="predicted"/>
<dbReference type="PRINTS" id="PR01407">
    <property type="entry name" value="BUTYPHLNCDUF"/>
</dbReference>
<dbReference type="PROSITE" id="PS50188">
    <property type="entry name" value="B302_SPRY"/>
    <property type="match status" value="1"/>
</dbReference>
<organism evidence="10 11">
    <name type="scientific">Zoarces viviparus</name>
    <name type="common">Viviparous eelpout</name>
    <name type="synonym">Blennius viviparus</name>
    <dbReference type="NCBI Taxonomy" id="48416"/>
    <lineage>
        <taxon>Eukaryota</taxon>
        <taxon>Metazoa</taxon>
        <taxon>Chordata</taxon>
        <taxon>Craniata</taxon>
        <taxon>Vertebrata</taxon>
        <taxon>Euteleostomi</taxon>
        <taxon>Actinopterygii</taxon>
        <taxon>Neopterygii</taxon>
        <taxon>Teleostei</taxon>
        <taxon>Neoteleostei</taxon>
        <taxon>Acanthomorphata</taxon>
        <taxon>Eupercaria</taxon>
        <taxon>Perciformes</taxon>
        <taxon>Cottioidei</taxon>
        <taxon>Zoarcales</taxon>
        <taxon>Zoarcidae</taxon>
        <taxon>Zoarcinae</taxon>
        <taxon>Zoarces</taxon>
    </lineage>
</organism>
<evidence type="ECO:0000256" key="4">
    <source>
        <dbReference type="ARBA" id="ARBA00022833"/>
    </source>
</evidence>
<dbReference type="CDD" id="cd13733">
    <property type="entry name" value="SPRY_PRY_C-I_1"/>
    <property type="match status" value="1"/>
</dbReference>
<name>A0AAW1EUF7_ZOAVI</name>
<evidence type="ECO:0008006" key="12">
    <source>
        <dbReference type="Google" id="ProtNLM"/>
    </source>
</evidence>
<dbReference type="Gene3D" id="2.60.120.920">
    <property type="match status" value="1"/>
</dbReference>
<dbReference type="PROSITE" id="PS50089">
    <property type="entry name" value="ZF_RING_2"/>
    <property type="match status" value="1"/>
</dbReference>
<dbReference type="PROSITE" id="PS00518">
    <property type="entry name" value="ZF_RING_1"/>
    <property type="match status" value="1"/>
</dbReference>
<dbReference type="InterPro" id="IPR058030">
    <property type="entry name" value="TRIM8/14/16/25/29/45/65_CC"/>
</dbReference>
<evidence type="ECO:0000259" key="9">
    <source>
        <dbReference type="PROSITE" id="PS50188"/>
    </source>
</evidence>
<dbReference type="InterPro" id="IPR013083">
    <property type="entry name" value="Znf_RING/FYVE/PHD"/>
</dbReference>
<dbReference type="SMART" id="SM00589">
    <property type="entry name" value="PRY"/>
    <property type="match status" value="1"/>
</dbReference>
<dbReference type="Pfam" id="PF25600">
    <property type="entry name" value="TRIM_CC"/>
    <property type="match status" value="1"/>
</dbReference>
<sequence>MASAQASPCQPNSLENHLKCSICLYPFVDPVTTACGHSFCKTCLDRTFKYTEKRCPLCKEDLTKTPHVNIVLRNIVEQMTKAQEKDPDEYTGALGEVACDICTEKKLKAKKSCLVCLASYCSPHLKNHSSTERLKGHKLVEPVKNLDDRACLKHGRPLELYSRKTGRCICALCIEEGQEEIVSTEDEWDKKKAKLDSTKTELKEKIMRRKTRMDEIDTSLKSCKDQLETEWWDIDIVFTAVTSIVEEARATALKPVDERREDVQKEAKSIKEDLEAEINSLEKGISELDNISALEDHILFLQEYPSLQKLDNLKDSTGVELDTSLSFGTLRKTTTTTLEQIQQRLEELTSTELQRLPKFRVDVKLDPATAHRRLVVSDDGKEVRDEGEDQEVEDAPERFDLFASILGLDTLSSGKSFWEVEVSNKTGWDLGVARSGANRKGGLSLNPDNGYWVIVHYEEEKYAAMTAPPVGLSLKEKPEKVGVFVDTEKGLVSFYDMTAESHIYSFMEGSFSDDRSDGLLPYFSPHKKDEKNADPLIICAYNDCKPAMDMS</sequence>
<gene>
    <name evidence="10" type="ORF">VZT92_017306</name>
</gene>
<dbReference type="SUPFAM" id="SSF57845">
    <property type="entry name" value="B-box zinc-binding domain"/>
    <property type="match status" value="1"/>
</dbReference>
<evidence type="ECO:0000256" key="5">
    <source>
        <dbReference type="ARBA" id="ARBA00022859"/>
    </source>
</evidence>
<dbReference type="PANTHER" id="PTHR25465">
    <property type="entry name" value="B-BOX DOMAIN CONTAINING"/>
    <property type="match status" value="1"/>
</dbReference>
<dbReference type="InterPro" id="IPR017907">
    <property type="entry name" value="Znf_RING_CS"/>
</dbReference>
<keyword evidence="3 6" id="KW-0863">Zinc-finger</keyword>
<dbReference type="Pfam" id="PF13445">
    <property type="entry name" value="zf-RING_UBOX"/>
    <property type="match status" value="1"/>
</dbReference>
<dbReference type="SMART" id="SM00184">
    <property type="entry name" value="RING"/>
    <property type="match status" value="1"/>
</dbReference>
<dbReference type="InterPro" id="IPR013320">
    <property type="entry name" value="ConA-like_dom_sf"/>
</dbReference>
<dbReference type="Pfam" id="PF13765">
    <property type="entry name" value="PRY"/>
    <property type="match status" value="1"/>
</dbReference>
<dbReference type="InterPro" id="IPR003879">
    <property type="entry name" value="Butyrophylin_SPRY"/>
</dbReference>
<dbReference type="FunFam" id="2.60.120.920:FF:000004">
    <property type="entry name" value="Butyrophilin subfamily 1 member A1"/>
    <property type="match status" value="1"/>
</dbReference>
<evidence type="ECO:0000313" key="11">
    <source>
        <dbReference type="Proteomes" id="UP001488805"/>
    </source>
</evidence>
<evidence type="ECO:0000259" key="8">
    <source>
        <dbReference type="PROSITE" id="PS50089"/>
    </source>
</evidence>
<dbReference type="Gene3D" id="4.10.830.40">
    <property type="match status" value="1"/>
</dbReference>
<dbReference type="InterPro" id="IPR043136">
    <property type="entry name" value="B30.2/SPRY_sf"/>
</dbReference>
<comment type="caution">
    <text evidence="10">The sequence shown here is derived from an EMBL/GenBank/DDBJ whole genome shotgun (WGS) entry which is preliminary data.</text>
</comment>
<dbReference type="InterPro" id="IPR001870">
    <property type="entry name" value="B30.2/SPRY"/>
</dbReference>
<keyword evidence="5" id="KW-0391">Immunity</keyword>
<dbReference type="PANTHER" id="PTHR25465:SF49">
    <property type="entry name" value="BLOODTHIRSTY-RELATED GENE FAMILY, MEMBER 1-RELATED"/>
    <property type="match status" value="1"/>
</dbReference>
<reference evidence="10 11" key="1">
    <citation type="journal article" date="2024" name="Genome Biol. Evol.">
        <title>Chromosome-level genome assembly of the viviparous eelpout Zoarces viviparus.</title>
        <authorList>
            <person name="Fuhrmann N."/>
            <person name="Brasseur M.V."/>
            <person name="Bakowski C.E."/>
            <person name="Podsiadlowski L."/>
            <person name="Prost S."/>
            <person name="Krehenwinkel H."/>
            <person name="Mayer C."/>
        </authorList>
    </citation>
    <scope>NUCLEOTIDE SEQUENCE [LARGE SCALE GENOMIC DNA]</scope>
    <source>
        <strain evidence="10">NO-MEL_2022_Ind0_liver</strain>
    </source>
</reference>
<dbReference type="EMBL" id="JBCEZU010000145">
    <property type="protein sequence ID" value="KAK9524949.1"/>
    <property type="molecule type" value="Genomic_DNA"/>
</dbReference>
<dbReference type="AlphaFoldDB" id="A0AAW1EUF7"/>
<dbReference type="Gene3D" id="3.30.160.60">
    <property type="entry name" value="Classic Zinc Finger"/>
    <property type="match status" value="1"/>
</dbReference>
<dbReference type="GO" id="GO:0008270">
    <property type="term" value="F:zinc ion binding"/>
    <property type="evidence" value="ECO:0007669"/>
    <property type="project" value="UniProtKB-KW"/>
</dbReference>
<dbReference type="InterPro" id="IPR027370">
    <property type="entry name" value="Znf-RING_euk"/>
</dbReference>
<keyword evidence="11" id="KW-1185">Reference proteome</keyword>
<dbReference type="Pfam" id="PF00622">
    <property type="entry name" value="SPRY"/>
    <property type="match status" value="1"/>
</dbReference>
<evidence type="ECO:0000256" key="7">
    <source>
        <dbReference type="SAM" id="Coils"/>
    </source>
</evidence>
<protein>
    <recommendedName>
        <fullName evidence="12">E3 ubiquitin-protein ligase TRIM21-like</fullName>
    </recommendedName>
</protein>
<dbReference type="InterPro" id="IPR001841">
    <property type="entry name" value="Znf_RING"/>
</dbReference>
<dbReference type="Gene3D" id="3.30.40.10">
    <property type="entry name" value="Zinc/RING finger domain, C3HC4 (zinc finger)"/>
    <property type="match status" value="1"/>
</dbReference>
<dbReference type="SUPFAM" id="SSF49899">
    <property type="entry name" value="Concanavalin A-like lectins/glucanases"/>
    <property type="match status" value="1"/>
</dbReference>
<evidence type="ECO:0000256" key="1">
    <source>
        <dbReference type="ARBA" id="ARBA00022588"/>
    </source>
</evidence>
<feature type="domain" description="RING-type" evidence="8">
    <location>
        <begin position="20"/>
        <end position="59"/>
    </location>
</feature>
<keyword evidence="4" id="KW-0862">Zinc</keyword>
<evidence type="ECO:0000256" key="2">
    <source>
        <dbReference type="ARBA" id="ARBA00022723"/>
    </source>
</evidence>
<feature type="coiled-coil region" evidence="7">
    <location>
        <begin position="260"/>
        <end position="291"/>
    </location>
</feature>